<evidence type="ECO:0000256" key="7">
    <source>
        <dbReference type="RuleBase" id="RU000499"/>
    </source>
</evidence>
<dbReference type="OrthoDB" id="446890at2759"/>
<sequence>MANLLPIPSAEALNFEPQEQEKRESTDQIIQPFDKLCRISVASEASAISSSEISLVSESMFRVENNHVVNDDDDDDNNDGNNGYSNGKELDTNINTDELELPDLNDASFISMDNSITRHSEDRLNDLSLRAIDSDYYNYAEQACSDQVNEKRRKKISKTLNDNNITIATNSNTIINTGTDVNYMANARLRSINKAADELHQQHRQSYSYGYNYDRRISNSTTLVDLSSSNRFSFPGKLRLRGSISTNKRDTVLSLDNSLAAMSSSARTLNPYPTGFIPKTQDPEFFYSLTALNRFGKPFSFETLRNKVVLVVNVASKCNFTPQYMELQKLYETYKDKGLMILAFPTSQFGLNQEFDKMGEIFQFCKTNFGITFPIMQKIKVNGSDAHPAYTYMKSRKSRAFGLRRVTWNFEKFVINRKGVVVKRYPSYKKPKSLKNLIEKLLNEKPKIPCEEE</sequence>
<evidence type="ECO:0000256" key="6">
    <source>
        <dbReference type="ARBA" id="ARBA00049091"/>
    </source>
</evidence>
<comment type="catalytic activity">
    <reaction evidence="6">
        <text>a hydroperoxide + [thioredoxin]-dithiol = an alcohol + [thioredoxin]-disulfide + H2O</text>
        <dbReference type="Rhea" id="RHEA:62620"/>
        <dbReference type="Rhea" id="RHEA-COMP:10698"/>
        <dbReference type="Rhea" id="RHEA-COMP:10700"/>
        <dbReference type="ChEBI" id="CHEBI:15377"/>
        <dbReference type="ChEBI" id="CHEBI:29950"/>
        <dbReference type="ChEBI" id="CHEBI:30879"/>
        <dbReference type="ChEBI" id="CHEBI:35924"/>
        <dbReference type="ChEBI" id="CHEBI:50058"/>
        <dbReference type="EC" id="1.11.1.24"/>
    </reaction>
</comment>
<accession>A0A1E4TZ56</accession>
<keyword evidence="4 7" id="KW-0560">Oxidoreductase</keyword>
<evidence type="ECO:0000256" key="3">
    <source>
        <dbReference type="ARBA" id="ARBA00022862"/>
    </source>
</evidence>
<dbReference type="PROSITE" id="PS51355">
    <property type="entry name" value="GLUTATHIONE_PEROXID_3"/>
    <property type="match status" value="1"/>
</dbReference>
<evidence type="ECO:0000256" key="5">
    <source>
        <dbReference type="ARBA" id="ARBA00023284"/>
    </source>
</evidence>
<dbReference type="FunFam" id="3.40.30.10:FF:000010">
    <property type="entry name" value="Glutathione peroxidase"/>
    <property type="match status" value="1"/>
</dbReference>
<dbReference type="Proteomes" id="UP000094236">
    <property type="component" value="Unassembled WGS sequence"/>
</dbReference>
<dbReference type="GO" id="GO:0140824">
    <property type="term" value="F:thioredoxin-dependent peroxiredoxin activity"/>
    <property type="evidence" value="ECO:0007669"/>
    <property type="project" value="UniProtKB-EC"/>
</dbReference>
<evidence type="ECO:0000313" key="9">
    <source>
        <dbReference type="EMBL" id="ODV97025.1"/>
    </source>
</evidence>
<evidence type="ECO:0000313" key="10">
    <source>
        <dbReference type="Proteomes" id="UP000094236"/>
    </source>
</evidence>
<protein>
    <recommendedName>
        <fullName evidence="7">Glutathione peroxidase</fullName>
    </recommendedName>
</protein>
<dbReference type="Pfam" id="PF00255">
    <property type="entry name" value="GSHPx"/>
    <property type="match status" value="1"/>
</dbReference>
<dbReference type="InterPro" id="IPR000889">
    <property type="entry name" value="Glutathione_peroxidase"/>
</dbReference>
<name>A0A1E4TZ56_PACTA</name>
<dbReference type="CDD" id="cd00340">
    <property type="entry name" value="GSH_Peroxidase"/>
    <property type="match status" value="1"/>
</dbReference>
<comment type="similarity">
    <text evidence="1 7">Belongs to the glutathione peroxidase family.</text>
</comment>
<evidence type="ECO:0000256" key="4">
    <source>
        <dbReference type="ARBA" id="ARBA00023002"/>
    </source>
</evidence>
<feature type="region of interest" description="Disordered" evidence="8">
    <location>
        <begin position="67"/>
        <end position="93"/>
    </location>
</feature>
<dbReference type="STRING" id="669874.A0A1E4TZ56"/>
<dbReference type="SUPFAM" id="SSF52833">
    <property type="entry name" value="Thioredoxin-like"/>
    <property type="match status" value="1"/>
</dbReference>
<proteinExistence type="inferred from homology"/>
<dbReference type="PANTHER" id="PTHR11592">
    <property type="entry name" value="GLUTATHIONE PEROXIDASE"/>
    <property type="match status" value="1"/>
</dbReference>
<evidence type="ECO:0000256" key="1">
    <source>
        <dbReference type="ARBA" id="ARBA00006926"/>
    </source>
</evidence>
<keyword evidence="3" id="KW-0049">Antioxidant</keyword>
<dbReference type="EMBL" id="KV454012">
    <property type="protein sequence ID" value="ODV97025.1"/>
    <property type="molecule type" value="Genomic_DNA"/>
</dbReference>
<keyword evidence="2 7" id="KW-0575">Peroxidase</keyword>
<reference evidence="10" key="1">
    <citation type="submission" date="2016-05" db="EMBL/GenBank/DDBJ databases">
        <title>Comparative genomics of biotechnologically important yeasts.</title>
        <authorList>
            <consortium name="DOE Joint Genome Institute"/>
            <person name="Riley R."/>
            <person name="Haridas S."/>
            <person name="Wolfe K.H."/>
            <person name="Lopes M.R."/>
            <person name="Hittinger C.T."/>
            <person name="Goker M."/>
            <person name="Salamov A."/>
            <person name="Wisecaver J."/>
            <person name="Long T.M."/>
            <person name="Aerts A.L."/>
            <person name="Barry K."/>
            <person name="Choi C."/>
            <person name="Clum A."/>
            <person name="Coughlan A.Y."/>
            <person name="Deshpande S."/>
            <person name="Douglass A.P."/>
            <person name="Hanson S.J."/>
            <person name="Klenk H.-P."/>
            <person name="Labutti K."/>
            <person name="Lapidus A."/>
            <person name="Lindquist E."/>
            <person name="Lipzen A."/>
            <person name="Meier-Kolthoff J.P."/>
            <person name="Ohm R.A."/>
            <person name="Otillar R.P."/>
            <person name="Pangilinan J."/>
            <person name="Peng Y."/>
            <person name="Rokas A."/>
            <person name="Rosa C.A."/>
            <person name="Scheuner C."/>
            <person name="Sibirny A.A."/>
            <person name="Slot J.C."/>
            <person name="Stielow J.B."/>
            <person name="Sun H."/>
            <person name="Kurtzman C.P."/>
            <person name="Blackwell M."/>
            <person name="Grigoriev I.V."/>
            <person name="Jeffries T.W."/>
        </authorList>
    </citation>
    <scope>NUCLEOTIDE SEQUENCE [LARGE SCALE GENOMIC DNA]</scope>
    <source>
        <strain evidence="10">NRRL Y-2460</strain>
    </source>
</reference>
<dbReference type="GO" id="GO:0034599">
    <property type="term" value="P:cellular response to oxidative stress"/>
    <property type="evidence" value="ECO:0007669"/>
    <property type="project" value="TreeGrafter"/>
</dbReference>
<feature type="region of interest" description="Disordered" evidence="8">
    <location>
        <begin position="1"/>
        <end position="27"/>
    </location>
</feature>
<evidence type="ECO:0000256" key="8">
    <source>
        <dbReference type="SAM" id="MobiDB-lite"/>
    </source>
</evidence>
<dbReference type="PANTHER" id="PTHR11592:SF78">
    <property type="entry name" value="GLUTATHIONE PEROXIDASE"/>
    <property type="match status" value="1"/>
</dbReference>
<keyword evidence="5" id="KW-0676">Redox-active center</keyword>
<dbReference type="PRINTS" id="PR01011">
    <property type="entry name" value="GLUTPROXDASE"/>
</dbReference>
<evidence type="ECO:0000256" key="2">
    <source>
        <dbReference type="ARBA" id="ARBA00022559"/>
    </source>
</evidence>
<organism evidence="9 10">
    <name type="scientific">Pachysolen tannophilus NRRL Y-2460</name>
    <dbReference type="NCBI Taxonomy" id="669874"/>
    <lineage>
        <taxon>Eukaryota</taxon>
        <taxon>Fungi</taxon>
        <taxon>Dikarya</taxon>
        <taxon>Ascomycota</taxon>
        <taxon>Saccharomycotina</taxon>
        <taxon>Pichiomycetes</taxon>
        <taxon>Pachysolenaceae</taxon>
        <taxon>Pachysolen</taxon>
    </lineage>
</organism>
<dbReference type="Gene3D" id="3.40.30.10">
    <property type="entry name" value="Glutaredoxin"/>
    <property type="match status" value="1"/>
</dbReference>
<keyword evidence="10" id="KW-1185">Reference proteome</keyword>
<dbReference type="InterPro" id="IPR036249">
    <property type="entry name" value="Thioredoxin-like_sf"/>
</dbReference>
<gene>
    <name evidence="9" type="ORF">PACTADRAFT_48800</name>
</gene>
<dbReference type="AlphaFoldDB" id="A0A1E4TZ56"/>